<evidence type="ECO:0000256" key="4">
    <source>
        <dbReference type="ARBA" id="ARBA00022692"/>
    </source>
</evidence>
<keyword evidence="6" id="KW-0472">Membrane</keyword>
<evidence type="ECO:0008006" key="10">
    <source>
        <dbReference type="Google" id="ProtNLM"/>
    </source>
</evidence>
<keyword evidence="5" id="KW-1133">Transmembrane helix</keyword>
<feature type="region of interest" description="Disordered" evidence="7">
    <location>
        <begin position="1"/>
        <end position="23"/>
    </location>
</feature>
<sequence length="159" mass="16823">MHTATTAETPPENPHPPPVPPHRRRILTATLVAAAAAGLLAYGLTRGDDDPAPPERHTPTTPVTYTVHGTGTAHLTYLGNNPKGTTVLPDAELPWTTTVDVPRSKNATLTVVLPANGTNATCTLTINGHHRQRATATGPHGRATCTTELDRQADRSAQR</sequence>
<feature type="region of interest" description="Disordered" evidence="7">
    <location>
        <begin position="45"/>
        <end position="66"/>
    </location>
</feature>
<keyword evidence="9" id="KW-1185">Reference proteome</keyword>
<dbReference type="RefSeq" id="WP_344289807.1">
    <property type="nucleotide sequence ID" value="NZ_BAAAPF010000057.1"/>
</dbReference>
<accession>A0ABN2Y317</accession>
<feature type="compositionally biased region" description="Basic and acidic residues" evidence="7">
    <location>
        <begin position="46"/>
        <end position="58"/>
    </location>
</feature>
<evidence type="ECO:0000256" key="5">
    <source>
        <dbReference type="ARBA" id="ARBA00022989"/>
    </source>
</evidence>
<keyword evidence="4" id="KW-0812">Transmembrane</keyword>
<evidence type="ECO:0000313" key="8">
    <source>
        <dbReference type="EMBL" id="GAA2121181.1"/>
    </source>
</evidence>
<name>A0ABN2Y317_9ACTN</name>
<gene>
    <name evidence="8" type="ORF">GCM10009802_24380</name>
</gene>
<feature type="compositionally biased region" description="Pro residues" evidence="7">
    <location>
        <begin position="11"/>
        <end position="20"/>
    </location>
</feature>
<evidence type="ECO:0000256" key="2">
    <source>
        <dbReference type="ARBA" id="ARBA00007531"/>
    </source>
</evidence>
<comment type="similarity">
    <text evidence="2">Belongs to the MmpS family.</text>
</comment>
<evidence type="ECO:0000256" key="7">
    <source>
        <dbReference type="SAM" id="MobiDB-lite"/>
    </source>
</evidence>
<comment type="caution">
    <text evidence="8">The sequence shown here is derived from an EMBL/GenBank/DDBJ whole genome shotgun (WGS) entry which is preliminary data.</text>
</comment>
<dbReference type="Gene3D" id="2.60.40.2880">
    <property type="entry name" value="MmpS1-5, C-terminal soluble domain"/>
    <property type="match status" value="1"/>
</dbReference>
<evidence type="ECO:0000256" key="3">
    <source>
        <dbReference type="ARBA" id="ARBA00022475"/>
    </source>
</evidence>
<dbReference type="Pfam" id="PF05423">
    <property type="entry name" value="Mycobact_memb"/>
    <property type="match status" value="1"/>
</dbReference>
<feature type="compositionally biased region" description="Basic and acidic residues" evidence="7">
    <location>
        <begin position="148"/>
        <end position="159"/>
    </location>
</feature>
<comment type="subcellular location">
    <subcellularLocation>
        <location evidence="1">Cell membrane</location>
    </subcellularLocation>
</comment>
<evidence type="ECO:0000256" key="6">
    <source>
        <dbReference type="ARBA" id="ARBA00023136"/>
    </source>
</evidence>
<dbReference type="EMBL" id="BAAAPF010000057">
    <property type="protein sequence ID" value="GAA2121181.1"/>
    <property type="molecule type" value="Genomic_DNA"/>
</dbReference>
<evidence type="ECO:0000313" key="9">
    <source>
        <dbReference type="Proteomes" id="UP001500443"/>
    </source>
</evidence>
<feature type="compositionally biased region" description="Low complexity" evidence="7">
    <location>
        <begin position="1"/>
        <end position="10"/>
    </location>
</feature>
<feature type="region of interest" description="Disordered" evidence="7">
    <location>
        <begin position="131"/>
        <end position="159"/>
    </location>
</feature>
<dbReference type="InterPro" id="IPR038468">
    <property type="entry name" value="MmpS_C"/>
</dbReference>
<evidence type="ECO:0000256" key="1">
    <source>
        <dbReference type="ARBA" id="ARBA00004236"/>
    </source>
</evidence>
<protein>
    <recommendedName>
        <fullName evidence="10">MmpS family membrane protein</fullName>
    </recommendedName>
</protein>
<dbReference type="Proteomes" id="UP001500443">
    <property type="component" value="Unassembled WGS sequence"/>
</dbReference>
<keyword evidence="3" id="KW-1003">Cell membrane</keyword>
<dbReference type="InterPro" id="IPR008693">
    <property type="entry name" value="MmpS"/>
</dbReference>
<reference evidence="8 9" key="1">
    <citation type="journal article" date="2019" name="Int. J. Syst. Evol. Microbiol.">
        <title>The Global Catalogue of Microorganisms (GCM) 10K type strain sequencing project: providing services to taxonomists for standard genome sequencing and annotation.</title>
        <authorList>
            <consortium name="The Broad Institute Genomics Platform"/>
            <consortium name="The Broad Institute Genome Sequencing Center for Infectious Disease"/>
            <person name="Wu L."/>
            <person name="Ma J."/>
        </authorList>
    </citation>
    <scope>NUCLEOTIDE SEQUENCE [LARGE SCALE GENOMIC DNA]</scope>
    <source>
        <strain evidence="8 9">JCM 15481</strain>
    </source>
</reference>
<organism evidence="8 9">
    <name type="scientific">Streptomyces synnematoformans</name>
    <dbReference type="NCBI Taxonomy" id="415721"/>
    <lineage>
        <taxon>Bacteria</taxon>
        <taxon>Bacillati</taxon>
        <taxon>Actinomycetota</taxon>
        <taxon>Actinomycetes</taxon>
        <taxon>Kitasatosporales</taxon>
        <taxon>Streptomycetaceae</taxon>
        <taxon>Streptomyces</taxon>
    </lineage>
</organism>
<proteinExistence type="inferred from homology"/>